<dbReference type="RefSeq" id="WP_161252749.1">
    <property type="nucleotide sequence ID" value="NZ_BMUU01000017.1"/>
</dbReference>
<sequence length="85" mass="8600">MKSMLARVLVTSTVALTMAGLAAPAYADVAVGGRYEGVVSADEPFVAGHWAGFAGTSHVHTANSGYGWATDSATGGRESSIVVID</sequence>
<dbReference type="EMBL" id="BMUU01000017">
    <property type="protein sequence ID" value="GGY64890.1"/>
    <property type="molecule type" value="Genomic_DNA"/>
</dbReference>
<evidence type="ECO:0000256" key="1">
    <source>
        <dbReference type="SAM" id="SignalP"/>
    </source>
</evidence>
<keyword evidence="1" id="KW-0732">Signal</keyword>
<gene>
    <name evidence="2" type="ORF">GCM10010326_69560</name>
</gene>
<protein>
    <submittedName>
        <fullName evidence="2">Uncharacterized protein</fullName>
    </submittedName>
</protein>
<organism evidence="2 3">
    <name type="scientific">Streptomyces xanthochromogenes</name>
    <dbReference type="NCBI Taxonomy" id="67384"/>
    <lineage>
        <taxon>Bacteria</taxon>
        <taxon>Bacillati</taxon>
        <taxon>Actinomycetota</taxon>
        <taxon>Actinomycetes</taxon>
        <taxon>Kitasatosporales</taxon>
        <taxon>Streptomycetaceae</taxon>
        <taxon>Streptomyces</taxon>
    </lineage>
</organism>
<reference evidence="3" key="1">
    <citation type="journal article" date="2019" name="Int. J. Syst. Evol. Microbiol.">
        <title>The Global Catalogue of Microorganisms (GCM) 10K type strain sequencing project: providing services to taxonomists for standard genome sequencing and annotation.</title>
        <authorList>
            <consortium name="The Broad Institute Genomics Platform"/>
            <consortium name="The Broad Institute Genome Sequencing Center for Infectious Disease"/>
            <person name="Wu L."/>
            <person name="Ma J."/>
        </authorList>
    </citation>
    <scope>NUCLEOTIDE SEQUENCE [LARGE SCALE GENOMIC DNA]</scope>
    <source>
        <strain evidence="3">JCM 4594</strain>
    </source>
</reference>
<proteinExistence type="predicted"/>
<feature type="signal peptide" evidence="1">
    <location>
        <begin position="1"/>
        <end position="27"/>
    </location>
</feature>
<dbReference type="GeneID" id="96294821"/>
<accession>A0ABQ3AQT0</accession>
<keyword evidence="3" id="KW-1185">Reference proteome</keyword>
<evidence type="ECO:0000313" key="2">
    <source>
        <dbReference type="EMBL" id="GGY64890.1"/>
    </source>
</evidence>
<name>A0ABQ3AQT0_9ACTN</name>
<comment type="caution">
    <text evidence="2">The sequence shown here is derived from an EMBL/GenBank/DDBJ whole genome shotgun (WGS) entry which is preliminary data.</text>
</comment>
<feature type="chain" id="PRO_5045118704" evidence="1">
    <location>
        <begin position="28"/>
        <end position="85"/>
    </location>
</feature>
<evidence type="ECO:0000313" key="3">
    <source>
        <dbReference type="Proteomes" id="UP000600946"/>
    </source>
</evidence>
<dbReference type="Proteomes" id="UP000600946">
    <property type="component" value="Unassembled WGS sequence"/>
</dbReference>